<keyword evidence="4" id="KW-1185">Reference proteome</keyword>
<comment type="caution">
    <text evidence="3">The sequence shown here is derived from an EMBL/GenBank/DDBJ whole genome shotgun (WGS) entry which is preliminary data.</text>
</comment>
<dbReference type="Gene3D" id="1.10.10.2520">
    <property type="entry name" value="Cell wall hydrolase SleB, domain 1"/>
    <property type="match status" value="1"/>
</dbReference>
<dbReference type="Proteomes" id="UP000474802">
    <property type="component" value="Unassembled WGS sequence"/>
</dbReference>
<organism evidence="3 4">
    <name type="scientific">Devosia aurantiaca</name>
    <dbReference type="NCBI Taxonomy" id="2714858"/>
    <lineage>
        <taxon>Bacteria</taxon>
        <taxon>Pseudomonadati</taxon>
        <taxon>Pseudomonadota</taxon>
        <taxon>Alphaproteobacteria</taxon>
        <taxon>Hyphomicrobiales</taxon>
        <taxon>Devosiaceae</taxon>
        <taxon>Devosia</taxon>
    </lineage>
</organism>
<evidence type="ECO:0000256" key="1">
    <source>
        <dbReference type="SAM" id="SignalP"/>
    </source>
</evidence>
<feature type="domain" description="Cell wall hydrolase SleB" evidence="2">
    <location>
        <begin position="181"/>
        <end position="296"/>
    </location>
</feature>
<feature type="signal peptide" evidence="1">
    <location>
        <begin position="1"/>
        <end position="35"/>
    </location>
</feature>
<dbReference type="InterPro" id="IPR042047">
    <property type="entry name" value="SleB_dom1"/>
</dbReference>
<protein>
    <recommendedName>
        <fullName evidence="2">Cell wall hydrolase SleB domain-containing protein</fullName>
    </recommendedName>
</protein>
<evidence type="ECO:0000313" key="4">
    <source>
        <dbReference type="Proteomes" id="UP000474802"/>
    </source>
</evidence>
<reference evidence="3 4" key="2">
    <citation type="submission" date="2020-03" db="EMBL/GenBank/DDBJ databases">
        <title>Devosia chinhatensis sp. nov., isolated from a hexachlorocyclohexane (HCH) dump site in India.</title>
        <authorList>
            <person name="Kumar M."/>
            <person name="Lal R."/>
        </authorList>
    </citation>
    <scope>NUCLEOTIDE SEQUENCE [LARGE SCALE GENOMIC DNA]</scope>
    <source>
        <strain evidence="3 4">H239</strain>
    </source>
</reference>
<dbReference type="EMBL" id="JAALFG010000001">
    <property type="protein sequence ID" value="NGP17084.1"/>
    <property type="molecule type" value="Genomic_DNA"/>
</dbReference>
<feature type="chain" id="PRO_5026819664" description="Cell wall hydrolase SleB domain-containing protein" evidence="1">
    <location>
        <begin position="36"/>
        <end position="299"/>
    </location>
</feature>
<gene>
    <name evidence="3" type="ORF">G5575_04770</name>
</gene>
<dbReference type="AlphaFoldDB" id="A0A6M1SJV1"/>
<keyword evidence="1" id="KW-0732">Signal</keyword>
<dbReference type="RefSeq" id="WP_164533302.1">
    <property type="nucleotide sequence ID" value="NZ_JAALFG010000001.1"/>
</dbReference>
<reference evidence="3 4" key="1">
    <citation type="submission" date="2020-02" db="EMBL/GenBank/DDBJ databases">
        <authorList>
            <person name="Khan S.A."/>
            <person name="Jeon C.O."/>
            <person name="Chun B.H."/>
        </authorList>
    </citation>
    <scope>NUCLEOTIDE SEQUENCE [LARGE SCALE GENOMIC DNA]</scope>
    <source>
        <strain evidence="3 4">H239</strain>
    </source>
</reference>
<accession>A0A6M1SJV1</accession>
<sequence>MKLGWQQITARVVSPVLALSAAALVLFVTLSPALADTDLTMPVVMPEAVAQLRQQPALGFKAEPVAPGQQPLTAALLENYVKRQQELRSVDVTLAGPQPELTPDLLMGYIARGSLGGNNNALSAIASVTQPLYKPADEKSVTADVVAAYVKDGYEPTPVRVEHANTERECLAQAIYHEARGETSEGQLAVANVIVNRARSGKFPGSLCGVIYQNADKGRYRCQFTFACDGRNDAPGERRAWASSQNLAKEIYAEYAMGEDVGALPSSALYYHTRAVHPSWANTFSRVAAVDSHIFYAPN</sequence>
<evidence type="ECO:0000313" key="3">
    <source>
        <dbReference type="EMBL" id="NGP17084.1"/>
    </source>
</evidence>
<evidence type="ECO:0000259" key="2">
    <source>
        <dbReference type="Pfam" id="PF07486"/>
    </source>
</evidence>
<dbReference type="InterPro" id="IPR011105">
    <property type="entry name" value="Cell_wall_hydrolase_SleB"/>
</dbReference>
<dbReference type="GO" id="GO:0016787">
    <property type="term" value="F:hydrolase activity"/>
    <property type="evidence" value="ECO:0007669"/>
    <property type="project" value="InterPro"/>
</dbReference>
<dbReference type="Pfam" id="PF07486">
    <property type="entry name" value="Hydrolase_2"/>
    <property type="match status" value="1"/>
</dbReference>
<proteinExistence type="predicted"/>
<name>A0A6M1SJV1_9HYPH</name>